<proteinExistence type="predicted"/>
<organism evidence="1 2">
    <name type="scientific">Komarekiella delphini-convector SJRDD-AB1</name>
    <dbReference type="NCBI Taxonomy" id="2593771"/>
    <lineage>
        <taxon>Bacteria</taxon>
        <taxon>Bacillati</taxon>
        <taxon>Cyanobacteriota</taxon>
        <taxon>Cyanophyceae</taxon>
        <taxon>Nostocales</taxon>
        <taxon>Nostocaceae</taxon>
        <taxon>Komarekiella</taxon>
        <taxon>Komarekiella delphini-convector</taxon>
    </lineage>
</organism>
<reference evidence="1" key="1">
    <citation type="submission" date="2019-07" db="EMBL/GenBank/DDBJ databases">
        <title>Toxilogical consequences of a new and cryptic species of cyanobacteria (Komarekiella delphini-convector) recovered from the epidermis of a bottlenose dolphin and 1500 ft. in the air.</title>
        <authorList>
            <person name="Brown A.O."/>
            <person name="Dvorak P."/>
            <person name="Villanueva C.D."/>
            <person name="Foss A.J."/>
            <person name="Garvey A.D."/>
            <person name="Gibson Q.A."/>
            <person name="Johansen J.R."/>
            <person name="Casamatta D.A."/>
        </authorList>
    </citation>
    <scope>NUCLEOTIDE SEQUENCE</scope>
    <source>
        <strain evidence="1">SJRDD-AB1</strain>
    </source>
</reference>
<keyword evidence="2" id="KW-1185">Reference proteome</keyword>
<dbReference type="EMBL" id="VJXY01000023">
    <property type="protein sequence ID" value="MBD6618142.1"/>
    <property type="molecule type" value="Genomic_DNA"/>
</dbReference>
<sequence>MSDMEARSPDSSRYCSRILKAVTIILHSLELYLGPFWSYSLFASCILKEVGYLWMQVLCINNN</sequence>
<dbReference type="AlphaFoldDB" id="A0AA40T019"/>
<protein>
    <submittedName>
        <fullName evidence="1">Uncharacterized protein</fullName>
    </submittedName>
</protein>
<evidence type="ECO:0000313" key="1">
    <source>
        <dbReference type="EMBL" id="MBD6618142.1"/>
    </source>
</evidence>
<comment type="caution">
    <text evidence="1">The sequence shown here is derived from an EMBL/GenBank/DDBJ whole genome shotgun (WGS) entry which is preliminary data.</text>
</comment>
<accession>A0AA40T019</accession>
<evidence type="ECO:0000313" key="2">
    <source>
        <dbReference type="Proteomes" id="UP001165986"/>
    </source>
</evidence>
<dbReference type="Proteomes" id="UP001165986">
    <property type="component" value="Unassembled WGS sequence"/>
</dbReference>
<name>A0AA40T019_9NOST</name>
<gene>
    <name evidence="1" type="ORF">FNW02_20510</name>
</gene>